<comment type="caution">
    <text evidence="4">The sequence shown here is derived from an EMBL/GenBank/DDBJ whole genome shotgun (WGS) entry which is preliminary data.</text>
</comment>
<evidence type="ECO:0000256" key="2">
    <source>
        <dbReference type="ARBA" id="ARBA00022840"/>
    </source>
</evidence>
<dbReference type="InterPro" id="IPR017871">
    <property type="entry name" value="ABC_transporter-like_CS"/>
</dbReference>
<dbReference type="Gene3D" id="3.40.50.300">
    <property type="entry name" value="P-loop containing nucleotide triphosphate hydrolases"/>
    <property type="match status" value="1"/>
</dbReference>
<feature type="domain" description="ABC transporter" evidence="3">
    <location>
        <begin position="57"/>
        <end position="298"/>
    </location>
</feature>
<dbReference type="EMBL" id="JAEKLZ010000054">
    <property type="protein sequence ID" value="MBW8723841.1"/>
    <property type="molecule type" value="Genomic_DNA"/>
</dbReference>
<evidence type="ECO:0000313" key="5">
    <source>
        <dbReference type="Proteomes" id="UP000700706"/>
    </source>
</evidence>
<keyword evidence="1" id="KW-0547">Nucleotide-binding</keyword>
<sequence>MPVLSRYFVCLLIHKKQFDHELGWFFCIRNNKRILGRNKYGRREISAGAGERVSPILEVAGLRKSFGPVEVLRGVDLHLDAGEVLAVVGDNGAGKSTLIKHISGVYRPDSGRMLLAGTSLDLSSPREARQRGVETVYQDLALADDLSIGANIFLGREPMRRLFGFLPVVDERTIRRETTELLKRIRSEIPPEARTVARLSGGQRQAVAIARAIYWKAKVVLLDEPTAALAVMERERVIHHTRDLAAHGVGVIYIGHNLVEILKVADRIAVMFRGRVVHVTLAAETDQETLIKYMTGYSESKKAA</sequence>
<dbReference type="SUPFAM" id="SSF52540">
    <property type="entry name" value="P-loop containing nucleoside triphosphate hydrolases"/>
    <property type="match status" value="1"/>
</dbReference>
<evidence type="ECO:0000259" key="3">
    <source>
        <dbReference type="PROSITE" id="PS50893"/>
    </source>
</evidence>
<dbReference type="CDD" id="cd03216">
    <property type="entry name" value="ABC_Carb_Monos_I"/>
    <property type="match status" value="1"/>
</dbReference>
<dbReference type="SMART" id="SM00382">
    <property type="entry name" value="AAA"/>
    <property type="match status" value="1"/>
</dbReference>
<name>A0A952FK75_9PROT</name>
<proteinExistence type="predicted"/>
<dbReference type="InterPro" id="IPR050107">
    <property type="entry name" value="ABC_carbohydrate_import_ATPase"/>
</dbReference>
<organism evidence="4 5">
    <name type="scientific">Inquilinus limosus</name>
    <dbReference type="NCBI Taxonomy" id="171674"/>
    <lineage>
        <taxon>Bacteria</taxon>
        <taxon>Pseudomonadati</taxon>
        <taxon>Pseudomonadota</taxon>
        <taxon>Alphaproteobacteria</taxon>
        <taxon>Rhodospirillales</taxon>
        <taxon>Rhodospirillaceae</taxon>
        <taxon>Inquilinus</taxon>
    </lineage>
</organism>
<dbReference type="PROSITE" id="PS50893">
    <property type="entry name" value="ABC_TRANSPORTER_2"/>
    <property type="match status" value="1"/>
</dbReference>
<keyword evidence="2 4" id="KW-0067">ATP-binding</keyword>
<reference evidence="4" key="1">
    <citation type="submission" date="2020-06" db="EMBL/GenBank/DDBJ databases">
        <title>Stable isotope informed genome-resolved metagenomics uncovers potential trophic interactions in rhizosphere soil.</title>
        <authorList>
            <person name="Starr E.P."/>
            <person name="Shi S."/>
            <person name="Blazewicz S.J."/>
            <person name="Koch B.J."/>
            <person name="Probst A.J."/>
            <person name="Hungate B.A."/>
            <person name="Pett-Ridge J."/>
            <person name="Firestone M.K."/>
            <person name="Banfield J.F."/>
        </authorList>
    </citation>
    <scope>NUCLEOTIDE SEQUENCE</scope>
    <source>
        <strain evidence="4">YM_69_17</strain>
    </source>
</reference>
<dbReference type="InterPro" id="IPR027417">
    <property type="entry name" value="P-loop_NTPase"/>
</dbReference>
<dbReference type="Proteomes" id="UP000700706">
    <property type="component" value="Unassembled WGS sequence"/>
</dbReference>
<accession>A0A952FK75</accession>
<dbReference type="PROSITE" id="PS00211">
    <property type="entry name" value="ABC_TRANSPORTER_1"/>
    <property type="match status" value="1"/>
</dbReference>
<dbReference type="InterPro" id="IPR003593">
    <property type="entry name" value="AAA+_ATPase"/>
</dbReference>
<dbReference type="AlphaFoldDB" id="A0A952FK75"/>
<dbReference type="Pfam" id="PF00005">
    <property type="entry name" value="ABC_tran"/>
    <property type="match status" value="1"/>
</dbReference>
<gene>
    <name evidence="4" type="ORF">JF625_01605</name>
</gene>
<dbReference type="GO" id="GO:0005524">
    <property type="term" value="F:ATP binding"/>
    <property type="evidence" value="ECO:0007669"/>
    <property type="project" value="UniProtKB-KW"/>
</dbReference>
<dbReference type="PANTHER" id="PTHR43790">
    <property type="entry name" value="CARBOHYDRATE TRANSPORT ATP-BINDING PROTEIN MG119-RELATED"/>
    <property type="match status" value="1"/>
</dbReference>
<protein>
    <submittedName>
        <fullName evidence="4">Sugar ABC transporter ATP-binding protein</fullName>
    </submittedName>
</protein>
<dbReference type="InterPro" id="IPR003439">
    <property type="entry name" value="ABC_transporter-like_ATP-bd"/>
</dbReference>
<evidence type="ECO:0000313" key="4">
    <source>
        <dbReference type="EMBL" id="MBW8723841.1"/>
    </source>
</evidence>
<evidence type="ECO:0000256" key="1">
    <source>
        <dbReference type="ARBA" id="ARBA00022741"/>
    </source>
</evidence>
<dbReference type="PANTHER" id="PTHR43790:SF8">
    <property type="entry name" value="SUGAR ABC TRANSPORTER ATP-BINDING PROTEIN"/>
    <property type="match status" value="1"/>
</dbReference>
<dbReference type="GO" id="GO:0016887">
    <property type="term" value="F:ATP hydrolysis activity"/>
    <property type="evidence" value="ECO:0007669"/>
    <property type="project" value="InterPro"/>
</dbReference>